<feature type="transmembrane region" description="Helical" evidence="1">
    <location>
        <begin position="320"/>
        <end position="341"/>
    </location>
</feature>
<keyword evidence="1" id="KW-0472">Membrane</keyword>
<dbReference type="AlphaFoldDB" id="A0AAJ4XCN2"/>
<evidence type="ECO:0000256" key="1">
    <source>
        <dbReference type="SAM" id="Phobius"/>
    </source>
</evidence>
<reference evidence="2 3" key="1">
    <citation type="submission" date="2017-06" db="EMBL/GenBank/DDBJ databases">
        <authorList>
            <consortium name="Pathogen Informatics"/>
        </authorList>
    </citation>
    <scope>NUCLEOTIDE SEQUENCE [LARGE SCALE GENOMIC DNA]</scope>
    <source>
        <strain evidence="2 3">NCTC12149</strain>
    </source>
</reference>
<evidence type="ECO:0000313" key="2">
    <source>
        <dbReference type="EMBL" id="SNV52338.1"/>
    </source>
</evidence>
<feature type="transmembrane region" description="Helical" evidence="1">
    <location>
        <begin position="6"/>
        <end position="24"/>
    </location>
</feature>
<keyword evidence="1" id="KW-0812">Transmembrane</keyword>
<feature type="transmembrane region" description="Helical" evidence="1">
    <location>
        <begin position="101"/>
        <end position="123"/>
    </location>
</feature>
<keyword evidence="1" id="KW-1133">Transmembrane helix</keyword>
<dbReference type="EMBL" id="LT906468">
    <property type="protein sequence ID" value="SNV52338.1"/>
    <property type="molecule type" value="Genomic_DNA"/>
</dbReference>
<protein>
    <submittedName>
        <fullName evidence="2">Uncharacterized protein</fullName>
    </submittedName>
</protein>
<dbReference type="RefSeq" id="WP_093097590.1">
    <property type="nucleotide sequence ID" value="NZ_FNGK01000001.1"/>
</dbReference>
<feature type="transmembrane region" description="Helical" evidence="1">
    <location>
        <begin position="45"/>
        <end position="66"/>
    </location>
</feature>
<dbReference type="KEGG" id="smiz:4412673_02663"/>
<accession>A0AAJ4XCN2</accession>
<name>A0AAJ4XCN2_9SPHI</name>
<proteinExistence type="predicted"/>
<dbReference type="Proteomes" id="UP000215355">
    <property type="component" value="Chromosome 1"/>
</dbReference>
<evidence type="ECO:0000313" key="3">
    <source>
        <dbReference type="Proteomes" id="UP000215355"/>
    </source>
</evidence>
<organism evidence="2 3">
    <name type="scientific">Sphingobacterium mizutaii</name>
    <dbReference type="NCBI Taxonomy" id="1010"/>
    <lineage>
        <taxon>Bacteria</taxon>
        <taxon>Pseudomonadati</taxon>
        <taxon>Bacteroidota</taxon>
        <taxon>Sphingobacteriia</taxon>
        <taxon>Sphingobacteriales</taxon>
        <taxon>Sphingobacteriaceae</taxon>
        <taxon>Sphingobacterium</taxon>
    </lineage>
</organism>
<feature type="transmembrane region" description="Helical" evidence="1">
    <location>
        <begin position="284"/>
        <end position="308"/>
    </location>
</feature>
<feature type="transmembrane region" description="Helical" evidence="1">
    <location>
        <begin position="255"/>
        <end position="278"/>
    </location>
</feature>
<sequence>MDFGLTLFGVMCVITLILPGLLFKRFYYQGKFSKQFYEGLFTDRLLTYILWGLTIQLITIVSYCWFFEIKAKDIYEEINTFYNNFSNEKIPEFKFSYIRHMLLYLFATTLTALALGLGLHLLVRFLKIDIKTSVFRFSNNWHYYFSGESLDFREFKNALQFQNIKVISTEVDIVVKNDDGRSNMFSGTLTQYSLARNGDLQTIYITQAKRFSKSTPSGYLKPIPGDCFIIPYNNILNINVRYNIAINPNKRIIKIILLGTFTALTILSVFFAIIYPWFVAPTFWKKLISCVVFLISWFNAMGIMLSITANDRKDAPIKNWIGITAALIFVIFLVLLGLVIIGKTNWTDIFETMKLWNHFSN</sequence>
<gene>
    <name evidence="2" type="ORF">SAMEA4412673_02663</name>
</gene>